<gene>
    <name evidence="6" type="ordered locus">BN6_21900</name>
</gene>
<dbReference type="AlphaFoldDB" id="K0JVL0"/>
<feature type="domain" description="ANTAR" evidence="5">
    <location>
        <begin position="166"/>
        <end position="227"/>
    </location>
</feature>
<reference evidence="6 7" key="1">
    <citation type="journal article" date="2012" name="BMC Genomics">
        <title>Complete genome sequence of Saccharothrix espanaensis DSM 44229T and comparison to the other completely sequenced Pseudonocardiaceae.</title>
        <authorList>
            <person name="Strobel T."/>
            <person name="Al-Dilaimi A."/>
            <person name="Blom J."/>
            <person name="Gessner A."/>
            <person name="Kalinowski J."/>
            <person name="Luzhetska M."/>
            <person name="Puhler A."/>
            <person name="Szczepanowski R."/>
            <person name="Bechthold A."/>
            <person name="Ruckert C."/>
        </authorList>
    </citation>
    <scope>NUCLEOTIDE SEQUENCE [LARGE SCALE GENOMIC DNA]</scope>
    <source>
        <strain evidence="7">ATCC 51144 / DSM 44229 / JCM 9112 / NBRC 15066 / NRRL 15764</strain>
    </source>
</reference>
<dbReference type="STRING" id="1179773.BN6_21900"/>
<dbReference type="EMBL" id="HE804045">
    <property type="protein sequence ID" value="CCH29512.1"/>
    <property type="molecule type" value="Genomic_DNA"/>
</dbReference>
<protein>
    <submittedName>
        <fullName evidence="6">Response regulator receiver and ANTAR domain protein</fullName>
    </submittedName>
</protein>
<dbReference type="SUPFAM" id="SSF52172">
    <property type="entry name" value="CheY-like"/>
    <property type="match status" value="1"/>
</dbReference>
<dbReference type="GO" id="GO:0016301">
    <property type="term" value="F:kinase activity"/>
    <property type="evidence" value="ECO:0007669"/>
    <property type="project" value="UniProtKB-KW"/>
</dbReference>
<evidence type="ECO:0000313" key="6">
    <source>
        <dbReference type="EMBL" id="CCH29512.1"/>
    </source>
</evidence>
<dbReference type="InterPro" id="IPR029016">
    <property type="entry name" value="GAF-like_dom_sf"/>
</dbReference>
<dbReference type="OrthoDB" id="4629915at2"/>
<evidence type="ECO:0000256" key="4">
    <source>
        <dbReference type="ARBA" id="ARBA00023163"/>
    </source>
</evidence>
<dbReference type="SMART" id="SM01012">
    <property type="entry name" value="ANTAR"/>
    <property type="match status" value="1"/>
</dbReference>
<sequence>MNTRDPADGSGSELAVRLADVARELHEQDDPQRTLDSIVAAAVGTIPGAVHAGVMVVDQGEVRTVAVTGEVPAAIDQAQYETGQGPCLQALLEQNLVSTPDLDSETRWPAFAARARASEVSSMLSFRLYARGSDVGALNLYASTAHAFDEESEHVGRLFAEHAAVALANAQQRAHLAEAVRTRDLIGQAKGILMERHKLTADQAFTLLVRASQRTNSKLRDLAEELTTTGSLTVEANRRA</sequence>
<organism evidence="6 7">
    <name type="scientific">Saccharothrix espanaensis (strain ATCC 51144 / DSM 44229 / JCM 9112 / NBRC 15066 / NRRL 15764)</name>
    <dbReference type="NCBI Taxonomy" id="1179773"/>
    <lineage>
        <taxon>Bacteria</taxon>
        <taxon>Bacillati</taxon>
        <taxon>Actinomycetota</taxon>
        <taxon>Actinomycetes</taxon>
        <taxon>Pseudonocardiales</taxon>
        <taxon>Pseudonocardiaceae</taxon>
        <taxon>Saccharothrix</taxon>
    </lineage>
</organism>
<evidence type="ECO:0000259" key="5">
    <source>
        <dbReference type="PROSITE" id="PS50921"/>
    </source>
</evidence>
<dbReference type="Gene3D" id="3.30.450.40">
    <property type="match status" value="1"/>
</dbReference>
<dbReference type="HOGENOM" id="CLU_074354_2_0_11"/>
<keyword evidence="3" id="KW-0805">Transcription regulation</keyword>
<keyword evidence="1" id="KW-0808">Transferase</keyword>
<dbReference type="KEGG" id="sesp:BN6_21900"/>
<dbReference type="InterPro" id="IPR012074">
    <property type="entry name" value="GAF_ANTAR"/>
</dbReference>
<dbReference type="Pfam" id="PF13185">
    <property type="entry name" value="GAF_2"/>
    <property type="match status" value="1"/>
</dbReference>
<dbReference type="InterPro" id="IPR011006">
    <property type="entry name" value="CheY-like_superfamily"/>
</dbReference>
<keyword evidence="7" id="KW-1185">Reference proteome</keyword>
<dbReference type="RefSeq" id="WP_015099624.1">
    <property type="nucleotide sequence ID" value="NC_019673.1"/>
</dbReference>
<name>K0JVL0_SACES</name>
<keyword evidence="4" id="KW-0804">Transcription</keyword>
<dbReference type="PROSITE" id="PS50921">
    <property type="entry name" value="ANTAR"/>
    <property type="match status" value="1"/>
</dbReference>
<evidence type="ECO:0000256" key="1">
    <source>
        <dbReference type="ARBA" id="ARBA00022679"/>
    </source>
</evidence>
<dbReference type="eggNOG" id="COG3707">
    <property type="taxonomic scope" value="Bacteria"/>
</dbReference>
<proteinExistence type="predicted"/>
<evidence type="ECO:0000256" key="2">
    <source>
        <dbReference type="ARBA" id="ARBA00022777"/>
    </source>
</evidence>
<dbReference type="Gene3D" id="1.10.10.10">
    <property type="entry name" value="Winged helix-like DNA-binding domain superfamily/Winged helix DNA-binding domain"/>
    <property type="match status" value="1"/>
</dbReference>
<dbReference type="InterPro" id="IPR003018">
    <property type="entry name" value="GAF"/>
</dbReference>
<dbReference type="eggNOG" id="COG2203">
    <property type="taxonomic scope" value="Bacteria"/>
</dbReference>
<dbReference type="SUPFAM" id="SSF55781">
    <property type="entry name" value="GAF domain-like"/>
    <property type="match status" value="1"/>
</dbReference>
<dbReference type="GO" id="GO:0003723">
    <property type="term" value="F:RNA binding"/>
    <property type="evidence" value="ECO:0007669"/>
    <property type="project" value="InterPro"/>
</dbReference>
<dbReference type="PATRIC" id="fig|1179773.3.peg.2181"/>
<dbReference type="InterPro" id="IPR036388">
    <property type="entry name" value="WH-like_DNA-bd_sf"/>
</dbReference>
<dbReference type="Proteomes" id="UP000006281">
    <property type="component" value="Chromosome"/>
</dbReference>
<evidence type="ECO:0000256" key="3">
    <source>
        <dbReference type="ARBA" id="ARBA00023015"/>
    </source>
</evidence>
<dbReference type="InterPro" id="IPR005561">
    <property type="entry name" value="ANTAR"/>
</dbReference>
<dbReference type="PIRSF" id="PIRSF036625">
    <property type="entry name" value="GAF_ANTAR"/>
    <property type="match status" value="1"/>
</dbReference>
<evidence type="ECO:0000313" key="7">
    <source>
        <dbReference type="Proteomes" id="UP000006281"/>
    </source>
</evidence>
<dbReference type="BioCyc" id="SESP1179773:BN6_RS10665-MONOMER"/>
<accession>K0JVL0</accession>
<keyword evidence="2" id="KW-0418">Kinase</keyword>
<dbReference type="Pfam" id="PF03861">
    <property type="entry name" value="ANTAR"/>
    <property type="match status" value="1"/>
</dbReference>
<dbReference type="SMART" id="SM00065">
    <property type="entry name" value="GAF"/>
    <property type="match status" value="1"/>
</dbReference>